<dbReference type="GO" id="GO:0046872">
    <property type="term" value="F:metal ion binding"/>
    <property type="evidence" value="ECO:0007669"/>
    <property type="project" value="UniProtKB-KW"/>
</dbReference>
<gene>
    <name evidence="7" type="ORF">HERILL_LOCUS2623</name>
</gene>
<protein>
    <recommendedName>
        <fullName evidence="6">Lipase domain-containing protein</fullName>
    </recommendedName>
</protein>
<evidence type="ECO:0000256" key="4">
    <source>
        <dbReference type="PIRSR" id="PIRSR000865-2"/>
    </source>
</evidence>
<dbReference type="PIRSF" id="PIRSF000865">
    <property type="entry name" value="Lipoprotein_lipase_LIPH"/>
    <property type="match status" value="1"/>
</dbReference>
<dbReference type="InterPro" id="IPR029058">
    <property type="entry name" value="AB_hydrolase_fold"/>
</dbReference>
<dbReference type="PRINTS" id="PR00821">
    <property type="entry name" value="TAGLIPASE"/>
</dbReference>
<keyword evidence="4" id="KW-0106">Calcium</keyword>
<evidence type="ECO:0000259" key="6">
    <source>
        <dbReference type="Pfam" id="PF00151"/>
    </source>
</evidence>
<sequence length="458" mass="50430">MKRRNNFRSFRKPKYYLLRNGVKIIQHKKFDKSKTTMLYIHGFLVDTRASYNKVVINAYQSRQDHNVIALDWSVGPKPSYFNDSIPHMEKTGTLVAEVLMQMSVAGLDLDKLHIVGHSLGAQMAGLIGRIIKQSMHGKLVIKRISGLDPAYPGFYGEEIQGLSSADAEFVDIIHTDGGFLGVPGSIGTADFFPNGGNAPQPGCWKTPVITGASVVEALLQMHDAGLDFTKLHLVGHSLGAQMAGLIGRTIKEKTGQVLSIKRITALDPAFPGFHRKDIKSLNRDDADFVDVIHTDGGYFGEPGPTGTVDFFPNSGHAPQPGCLNTPVLIHACGHSRAWWYWAESVADKNINKFVAVKAGSWENFKSNQVEGSNPFSFMGLNCQTESSGTYYLQTNGSTPFARGDQGTSYQQVREEGAPIDLGPAADENNLDFRKGKELLKYWKILKKIKLPELAKTKF</sequence>
<evidence type="ECO:0000313" key="8">
    <source>
        <dbReference type="Proteomes" id="UP000594454"/>
    </source>
</evidence>
<keyword evidence="8" id="KW-1185">Reference proteome</keyword>
<proteinExistence type="inferred from homology"/>
<dbReference type="GO" id="GO:0017171">
    <property type="term" value="F:serine hydrolase activity"/>
    <property type="evidence" value="ECO:0007669"/>
    <property type="project" value="TreeGrafter"/>
</dbReference>
<evidence type="ECO:0000256" key="1">
    <source>
        <dbReference type="ARBA" id="ARBA00004613"/>
    </source>
</evidence>
<comment type="similarity">
    <text evidence="2 5">Belongs to the AB hydrolase superfamily. Lipase family.</text>
</comment>
<dbReference type="PANTHER" id="PTHR11610:SF37">
    <property type="entry name" value="GH01208P"/>
    <property type="match status" value="1"/>
</dbReference>
<evidence type="ECO:0000256" key="5">
    <source>
        <dbReference type="RuleBase" id="RU004262"/>
    </source>
</evidence>
<evidence type="ECO:0000256" key="2">
    <source>
        <dbReference type="ARBA" id="ARBA00010701"/>
    </source>
</evidence>
<dbReference type="PANTHER" id="PTHR11610">
    <property type="entry name" value="LIPASE"/>
    <property type="match status" value="1"/>
</dbReference>
<comment type="subcellular location">
    <subcellularLocation>
        <location evidence="1">Secreted</location>
    </subcellularLocation>
</comment>
<dbReference type="GO" id="GO:0052689">
    <property type="term" value="F:carboxylic ester hydrolase activity"/>
    <property type="evidence" value="ECO:0007669"/>
    <property type="project" value="InterPro"/>
</dbReference>
<dbReference type="CDD" id="cd00741">
    <property type="entry name" value="Lipase"/>
    <property type="match status" value="1"/>
</dbReference>
<dbReference type="InterPro" id="IPR013818">
    <property type="entry name" value="Lipase"/>
</dbReference>
<reference evidence="7 8" key="1">
    <citation type="submission" date="2020-11" db="EMBL/GenBank/DDBJ databases">
        <authorList>
            <person name="Wallbank WR R."/>
            <person name="Pardo Diaz C."/>
            <person name="Kozak K."/>
            <person name="Martin S."/>
            <person name="Jiggins C."/>
            <person name="Moest M."/>
            <person name="Warren A I."/>
            <person name="Generalovic N T."/>
            <person name="Byers J.R.P. K."/>
            <person name="Montejo-Kovacevich G."/>
            <person name="Yen C E."/>
        </authorList>
    </citation>
    <scope>NUCLEOTIDE SEQUENCE [LARGE SCALE GENOMIC DNA]</scope>
</reference>
<dbReference type="Proteomes" id="UP000594454">
    <property type="component" value="Chromosome 1"/>
</dbReference>
<dbReference type="GO" id="GO:0016298">
    <property type="term" value="F:lipase activity"/>
    <property type="evidence" value="ECO:0007669"/>
    <property type="project" value="InterPro"/>
</dbReference>
<dbReference type="AlphaFoldDB" id="A0A7R8UEW8"/>
<evidence type="ECO:0000313" key="7">
    <source>
        <dbReference type="EMBL" id="CAD7079405.1"/>
    </source>
</evidence>
<dbReference type="InterPro" id="IPR016272">
    <property type="entry name" value="Lipase_LIPH"/>
</dbReference>
<dbReference type="OrthoDB" id="199913at2759"/>
<keyword evidence="4" id="KW-0479">Metal-binding</keyword>
<keyword evidence="3" id="KW-0964">Secreted</keyword>
<dbReference type="EMBL" id="LR899009">
    <property type="protein sequence ID" value="CAD7079405.1"/>
    <property type="molecule type" value="Genomic_DNA"/>
</dbReference>
<dbReference type="GO" id="GO:0016042">
    <property type="term" value="P:lipid catabolic process"/>
    <property type="evidence" value="ECO:0007669"/>
    <property type="project" value="TreeGrafter"/>
</dbReference>
<dbReference type="Pfam" id="PF00151">
    <property type="entry name" value="Lipase"/>
    <property type="match status" value="2"/>
</dbReference>
<dbReference type="InParanoid" id="A0A7R8UEW8"/>
<dbReference type="GO" id="GO:0005615">
    <property type="term" value="C:extracellular space"/>
    <property type="evidence" value="ECO:0007669"/>
    <property type="project" value="TreeGrafter"/>
</dbReference>
<feature type="domain" description="Lipase" evidence="6">
    <location>
        <begin position="211"/>
        <end position="400"/>
    </location>
</feature>
<evidence type="ECO:0000256" key="3">
    <source>
        <dbReference type="ARBA" id="ARBA00022525"/>
    </source>
</evidence>
<name>A0A7R8UEW8_HERIL</name>
<organism evidence="7 8">
    <name type="scientific">Hermetia illucens</name>
    <name type="common">Black soldier fly</name>
    <dbReference type="NCBI Taxonomy" id="343691"/>
    <lineage>
        <taxon>Eukaryota</taxon>
        <taxon>Metazoa</taxon>
        <taxon>Ecdysozoa</taxon>
        <taxon>Arthropoda</taxon>
        <taxon>Hexapoda</taxon>
        <taxon>Insecta</taxon>
        <taxon>Pterygota</taxon>
        <taxon>Neoptera</taxon>
        <taxon>Endopterygota</taxon>
        <taxon>Diptera</taxon>
        <taxon>Brachycera</taxon>
        <taxon>Stratiomyomorpha</taxon>
        <taxon>Stratiomyidae</taxon>
        <taxon>Hermetiinae</taxon>
        <taxon>Hermetia</taxon>
    </lineage>
</organism>
<feature type="binding site" evidence="4">
    <location>
        <position position="166"/>
    </location>
    <ligand>
        <name>Ca(2+)</name>
        <dbReference type="ChEBI" id="CHEBI:29108"/>
    </ligand>
</feature>
<accession>A0A7R8UEW8</accession>
<dbReference type="InterPro" id="IPR000734">
    <property type="entry name" value="TAG_lipase"/>
</dbReference>
<dbReference type="Gene3D" id="3.40.50.1820">
    <property type="entry name" value="alpha/beta hydrolase"/>
    <property type="match status" value="2"/>
</dbReference>
<feature type="domain" description="Lipase" evidence="6">
    <location>
        <begin position="21"/>
        <end position="205"/>
    </location>
</feature>
<dbReference type="SUPFAM" id="SSF53474">
    <property type="entry name" value="alpha/beta-Hydrolases"/>
    <property type="match status" value="2"/>
</dbReference>